<dbReference type="PANTHER" id="PTHR46018">
    <property type="entry name" value="ZINC PHOSPHODIESTERASE ELAC PROTEIN 1"/>
    <property type="match status" value="1"/>
</dbReference>
<dbReference type="PANTHER" id="PTHR46018:SF2">
    <property type="entry name" value="ZINC PHOSPHODIESTERASE ELAC PROTEIN 1"/>
    <property type="match status" value="1"/>
</dbReference>
<dbReference type="GeneID" id="33354165"/>
<gene>
    <name evidence="1" type="primary">rnz</name>
</gene>
<reference evidence="1" key="1">
    <citation type="journal article" date="2017" name="J. Phycol.">
        <title>Analysis of chloroplast genomes and a supermatrix inform reclassification of the Rhodomelaceae (Rhodophyta).</title>
        <authorList>
            <person name="Diaz-Tapia P."/>
            <person name="Maggs C.A."/>
            <person name="West J.A."/>
            <person name="Verbruggen H."/>
        </authorList>
    </citation>
    <scope>NUCLEOTIDE SEQUENCE</scope>
    <source>
        <strain evidence="1">JW3079</strain>
    </source>
</reference>
<accession>A0A1Z1M585</accession>
<dbReference type="EMBL" id="MF101417">
    <property type="protein sequence ID" value="ARW61166.1"/>
    <property type="molecule type" value="Genomic_DNA"/>
</dbReference>
<protein>
    <submittedName>
        <fullName evidence="1">Ribonuclease Z</fullName>
    </submittedName>
</protein>
<name>A0A1Z1M585_9FLOR</name>
<dbReference type="Gene3D" id="3.60.15.10">
    <property type="entry name" value="Ribonuclease Z/Hydroxyacylglutathione hydrolase-like"/>
    <property type="match status" value="1"/>
</dbReference>
<keyword evidence="1" id="KW-0934">Plastid</keyword>
<proteinExistence type="predicted"/>
<sequence length="225" mass="25814">MILRYLDNCTFFIKQSKTSFIIKLERLKEIWLFNCIEGCQFDILNKSFKINNLSKIIITNLHINNISGLLGLLSSLNLMGRVKSLHIYGPVNLKYYLDLGKKYSHTNFSYTVYLHVLTTGLVISSYSCRVYAFLHKNQYEFIVSQSEQYGTFCLNKALSNYLVPGPLYGKLKKCSSFLFPDGVALDGDRLTSANAVGQQFSFFISCYYKRKLLENASFSRTLLLC</sequence>
<geneLocation type="chloroplast" evidence="1"/>
<dbReference type="RefSeq" id="YP_009392604.1">
    <property type="nucleotide sequence ID" value="NC_035264.1"/>
</dbReference>
<evidence type="ECO:0000313" key="1">
    <source>
        <dbReference type="EMBL" id="ARW61166.1"/>
    </source>
</evidence>
<organism evidence="1">
    <name type="scientific">Bostrychia tenella</name>
    <dbReference type="NCBI Taxonomy" id="324755"/>
    <lineage>
        <taxon>Eukaryota</taxon>
        <taxon>Rhodophyta</taxon>
        <taxon>Florideophyceae</taxon>
        <taxon>Rhodymeniophycidae</taxon>
        <taxon>Ceramiales</taxon>
        <taxon>Rhodomelaceae</taxon>
        <taxon>Bostrychia</taxon>
    </lineage>
</organism>
<keyword evidence="1" id="KW-0150">Chloroplast</keyword>
<dbReference type="InterPro" id="IPR036866">
    <property type="entry name" value="RibonucZ/Hydroxyglut_hydro"/>
</dbReference>
<dbReference type="AlphaFoldDB" id="A0A1Z1M585"/>
<dbReference type="GO" id="GO:0042781">
    <property type="term" value="F:3'-tRNA processing endoribonuclease activity"/>
    <property type="evidence" value="ECO:0007669"/>
    <property type="project" value="TreeGrafter"/>
</dbReference>
<dbReference type="SUPFAM" id="SSF56281">
    <property type="entry name" value="Metallo-hydrolase/oxidoreductase"/>
    <property type="match status" value="1"/>
</dbReference>